<evidence type="ECO:0000313" key="2">
    <source>
        <dbReference type="Proteomes" id="UP000199379"/>
    </source>
</evidence>
<keyword evidence="1" id="KW-0449">Lipoprotein</keyword>
<gene>
    <name evidence="1" type="ORF">SAMN05444007_104105</name>
</gene>
<proteinExistence type="predicted"/>
<dbReference type="AlphaFoldDB" id="A0A1H6XS37"/>
<dbReference type="Pfam" id="PF04390">
    <property type="entry name" value="LptE"/>
    <property type="match status" value="1"/>
</dbReference>
<dbReference type="InterPro" id="IPR007485">
    <property type="entry name" value="LPS_assembly_LptE"/>
</dbReference>
<accession>A0A1H6XS37</accession>
<dbReference type="EMBL" id="FNYD01000004">
    <property type="protein sequence ID" value="SEJ29577.1"/>
    <property type="molecule type" value="Genomic_DNA"/>
</dbReference>
<dbReference type="GO" id="GO:0043165">
    <property type="term" value="P:Gram-negative-bacterium-type cell outer membrane assembly"/>
    <property type="evidence" value="ECO:0007669"/>
    <property type="project" value="InterPro"/>
</dbReference>
<dbReference type="STRING" id="1227549.SAMN05444007_104105"/>
<reference evidence="1 2" key="1">
    <citation type="submission" date="2016-10" db="EMBL/GenBank/DDBJ databases">
        <authorList>
            <person name="de Groot N.N."/>
        </authorList>
    </citation>
    <scope>NUCLEOTIDE SEQUENCE [LARGE SCALE GENOMIC DNA]</scope>
    <source>
        <strain evidence="1 2">DSM 29340</strain>
    </source>
</reference>
<dbReference type="GO" id="GO:0019867">
    <property type="term" value="C:outer membrane"/>
    <property type="evidence" value="ECO:0007669"/>
    <property type="project" value="InterPro"/>
</dbReference>
<keyword evidence="2" id="KW-1185">Reference proteome</keyword>
<protein>
    <submittedName>
        <fullName evidence="1">LPS-assembly lipoprotein</fullName>
    </submittedName>
</protein>
<dbReference type="Proteomes" id="UP000199379">
    <property type="component" value="Unassembled WGS sequence"/>
</dbReference>
<organism evidence="1 2">
    <name type="scientific">Cribrihabitans marinus</name>
    <dbReference type="NCBI Taxonomy" id="1227549"/>
    <lineage>
        <taxon>Bacteria</taxon>
        <taxon>Pseudomonadati</taxon>
        <taxon>Pseudomonadota</taxon>
        <taxon>Alphaproteobacteria</taxon>
        <taxon>Rhodobacterales</taxon>
        <taxon>Paracoccaceae</taxon>
        <taxon>Cribrihabitans</taxon>
    </lineage>
</organism>
<evidence type="ECO:0000313" key="1">
    <source>
        <dbReference type="EMBL" id="SEJ29577.1"/>
    </source>
</evidence>
<sequence>MLPLALAACGFQPVYGPGGTGAALYGRVRVSEPNGVDSYVLVQTLEERLGRSADPAYDLGVALSLTQQGQVITEDNATTRYSIVGTVDYVLTEIASGRVAASGRVNEFTSYSATGSSVETVASERDARRRLMTILADQVTAQLNATADVPA</sequence>
<dbReference type="Gene3D" id="3.30.160.150">
    <property type="entry name" value="Lipoprotein like domain"/>
    <property type="match status" value="1"/>
</dbReference>
<name>A0A1H6XS37_9RHOB</name>